<dbReference type="EMBL" id="JAXOVC010000001">
    <property type="protein sequence ID" value="KAK4508535.1"/>
    <property type="molecule type" value="Genomic_DNA"/>
</dbReference>
<reference evidence="1 2" key="1">
    <citation type="journal article" date="2023" name="G3 (Bethesda)">
        <title>A chromosome-level genome assembly of Zasmidium syzygii isolated from banana leaves.</title>
        <authorList>
            <person name="van Westerhoven A.C."/>
            <person name="Mehrabi R."/>
            <person name="Talebi R."/>
            <person name="Steentjes M.B.F."/>
            <person name="Corcolon B."/>
            <person name="Chong P.A."/>
            <person name="Kema G.H.J."/>
            <person name="Seidl M.F."/>
        </authorList>
    </citation>
    <scope>NUCLEOTIDE SEQUENCE [LARGE SCALE GENOMIC DNA]</scope>
    <source>
        <strain evidence="1 2">P124</strain>
    </source>
</reference>
<name>A0ABR0F496_ZASCE</name>
<sequence>MARLGLQFCPTPQPLVGPLDLPPLDQYTPATSLKSASTIYPTESRTEITTFDSGIQRCLKLLYTLKGRVDQEDYLHLIGDRVSQDAFKDIKAQCQKFVSKLQGASISTSPKQWFAKFVSTHVEKEHQKVPIYNLHRHHHISQIRRPTTTDAEHQANLTFSHECLQLANRLKQNWQTALQKHMTAIWNGTAPLFPFREREVGKSSDDALNFLKTKEYKRLQKELDEVCAWPESRFDELGIDLPINAGNEIPELYTYGKRNEAQRLQFWYDRVNEPELVSFFRPVIDVVEILPSLAHNNRIFGAYATTRMAHACDEAFFSFTSQRLQNDWLKHVDQVSLRVSFEWKTHENEFFAYMRTFYEMYKSNGLDDGRGTPTLDDIQIKGYMSLTSTPDRRKRTVVPNHNIGGLPPGFRLNLAASRANLSGRGGIDRNARRTGN</sequence>
<proteinExistence type="predicted"/>
<protein>
    <submittedName>
        <fullName evidence="1">Uncharacterized protein</fullName>
    </submittedName>
</protein>
<accession>A0ABR0F496</accession>
<evidence type="ECO:0000313" key="1">
    <source>
        <dbReference type="EMBL" id="KAK4508535.1"/>
    </source>
</evidence>
<evidence type="ECO:0000313" key="2">
    <source>
        <dbReference type="Proteomes" id="UP001305779"/>
    </source>
</evidence>
<keyword evidence="2" id="KW-1185">Reference proteome</keyword>
<gene>
    <name evidence="1" type="ORF">PRZ48_002274</name>
</gene>
<comment type="caution">
    <text evidence="1">The sequence shown here is derived from an EMBL/GenBank/DDBJ whole genome shotgun (WGS) entry which is preliminary data.</text>
</comment>
<organism evidence="1 2">
    <name type="scientific">Zasmidium cellare</name>
    <name type="common">Wine cellar mold</name>
    <name type="synonym">Racodium cellare</name>
    <dbReference type="NCBI Taxonomy" id="395010"/>
    <lineage>
        <taxon>Eukaryota</taxon>
        <taxon>Fungi</taxon>
        <taxon>Dikarya</taxon>
        <taxon>Ascomycota</taxon>
        <taxon>Pezizomycotina</taxon>
        <taxon>Dothideomycetes</taxon>
        <taxon>Dothideomycetidae</taxon>
        <taxon>Mycosphaerellales</taxon>
        <taxon>Mycosphaerellaceae</taxon>
        <taxon>Zasmidium</taxon>
    </lineage>
</organism>
<dbReference type="Proteomes" id="UP001305779">
    <property type="component" value="Unassembled WGS sequence"/>
</dbReference>